<dbReference type="CDD" id="cd01672">
    <property type="entry name" value="TMPK"/>
    <property type="match status" value="1"/>
</dbReference>
<protein>
    <recommendedName>
        <fullName evidence="4">Thymidylate kinase</fullName>
        <ecNumber evidence="3">2.7.4.9</ecNumber>
    </recommendedName>
</protein>
<dbReference type="Gene3D" id="3.40.50.1820">
    <property type="entry name" value="alpha/beta hydrolase"/>
    <property type="match status" value="1"/>
</dbReference>
<dbReference type="InParanoid" id="A8Q2K3"/>
<evidence type="ECO:0000256" key="8">
    <source>
        <dbReference type="ARBA" id="ARBA00022777"/>
    </source>
</evidence>
<organism evidence="13 14">
    <name type="scientific">Malassezia globosa (strain ATCC MYA-4612 / CBS 7966)</name>
    <name type="common">Dandruff-associated fungus</name>
    <dbReference type="NCBI Taxonomy" id="425265"/>
    <lineage>
        <taxon>Eukaryota</taxon>
        <taxon>Fungi</taxon>
        <taxon>Dikarya</taxon>
        <taxon>Basidiomycota</taxon>
        <taxon>Ustilaginomycotina</taxon>
        <taxon>Malasseziomycetes</taxon>
        <taxon>Malasseziales</taxon>
        <taxon>Malasseziaceae</taxon>
        <taxon>Malassezia</taxon>
    </lineage>
</organism>
<dbReference type="SUPFAM" id="SSF52540">
    <property type="entry name" value="P-loop containing nucleoside triphosphate hydrolases"/>
    <property type="match status" value="1"/>
</dbReference>
<dbReference type="HAMAP" id="MF_00165">
    <property type="entry name" value="Thymidylate_kinase"/>
    <property type="match status" value="1"/>
</dbReference>
<dbReference type="InterPro" id="IPR039430">
    <property type="entry name" value="Thymidylate_kin-like_dom"/>
</dbReference>
<dbReference type="RefSeq" id="XP_001730408.1">
    <property type="nucleotide sequence ID" value="XM_001730356.1"/>
</dbReference>
<sequence length="520" mass="58275">MSEYSFVIPFPGGSQADAERGHGFHAILRLAPALGNTGFPTDRTCRGRRLAVFTHGLLSHKNGIFFKPLASLLDMDSLRWDMSGEGSTPGTWHAGHYDDAADELFHVVNYMHQRFGYVVDLMIGHSKGCAVQATYISRYCTPWPMRQHRPPSRMIFVNGRVFMSRIRRLDAKFQPDFDKQGYSSLSLTVRGQKVEFKLYPEDHESQCSFPAHVHYANLPNHIQCYIAHGTLDNVVPVIDAGEMANIFTAQPGRPAGSVHVNLIEQGDHNLKGDALQVFLDGVRLWLEQTSSTPALLGNRMLISNPTNGERGVFIVVEGLDRSGKSTQVDRLVQTLGPRARLVKFPERTTPIGSMIHSYLKNQTDACDQTVHLLFSANRWELLSSIVQSLRDGQHVICDRYIFSGMAYTHAKGLDLAWCTAPDVGLPVPDLTLFLDLDESTATKRAAYGEERYERRAFQRLVRHAFENVEQLMLRSGARWERLDASGTLDDVWQAVHAQVQEVVSAPRSASLFSWISALLL</sequence>
<evidence type="ECO:0000256" key="5">
    <source>
        <dbReference type="ARBA" id="ARBA00022679"/>
    </source>
</evidence>
<dbReference type="InterPro" id="IPR027417">
    <property type="entry name" value="P-loop_NTPase"/>
</dbReference>
<evidence type="ECO:0000259" key="12">
    <source>
        <dbReference type="Pfam" id="PF02223"/>
    </source>
</evidence>
<dbReference type="Pfam" id="PF02223">
    <property type="entry name" value="Thymidylate_kin"/>
    <property type="match status" value="1"/>
</dbReference>
<dbReference type="GO" id="GO:0005524">
    <property type="term" value="F:ATP binding"/>
    <property type="evidence" value="ECO:0007669"/>
    <property type="project" value="UniProtKB-KW"/>
</dbReference>
<comment type="catalytic activity">
    <reaction evidence="11">
        <text>a monoacylglycerol + H2O = glycerol + a fatty acid + H(+)</text>
        <dbReference type="Rhea" id="RHEA:15245"/>
        <dbReference type="ChEBI" id="CHEBI:15377"/>
        <dbReference type="ChEBI" id="CHEBI:15378"/>
        <dbReference type="ChEBI" id="CHEBI:17408"/>
        <dbReference type="ChEBI" id="CHEBI:17754"/>
        <dbReference type="ChEBI" id="CHEBI:28868"/>
    </reaction>
</comment>
<dbReference type="KEGG" id="mgl:MGL_2203"/>
<dbReference type="GO" id="GO:0006233">
    <property type="term" value="P:dTDP biosynthetic process"/>
    <property type="evidence" value="ECO:0007669"/>
    <property type="project" value="InterPro"/>
</dbReference>
<comment type="caution">
    <text evidence="13">The sequence shown here is derived from an EMBL/GenBank/DDBJ whole genome shotgun (WGS) entry which is preliminary data.</text>
</comment>
<dbReference type="NCBIfam" id="TIGR00041">
    <property type="entry name" value="DTMP_kinase"/>
    <property type="match status" value="1"/>
</dbReference>
<dbReference type="PANTHER" id="PTHR10344">
    <property type="entry name" value="THYMIDYLATE KINASE"/>
    <property type="match status" value="1"/>
</dbReference>
<accession>A8Q2K3</accession>
<proteinExistence type="inferred from homology"/>
<dbReference type="Proteomes" id="UP000008837">
    <property type="component" value="Unassembled WGS sequence"/>
</dbReference>
<dbReference type="PANTHER" id="PTHR10344:SF1">
    <property type="entry name" value="THYMIDYLATE KINASE"/>
    <property type="match status" value="1"/>
</dbReference>
<evidence type="ECO:0000256" key="9">
    <source>
        <dbReference type="ARBA" id="ARBA00022840"/>
    </source>
</evidence>
<dbReference type="SUPFAM" id="SSF53474">
    <property type="entry name" value="alpha/beta-Hydrolases"/>
    <property type="match status" value="1"/>
</dbReference>
<dbReference type="GO" id="GO:0004550">
    <property type="term" value="F:nucleoside diphosphate kinase activity"/>
    <property type="evidence" value="ECO:0007669"/>
    <property type="project" value="TreeGrafter"/>
</dbReference>
<evidence type="ECO:0000256" key="4">
    <source>
        <dbReference type="ARBA" id="ARBA00017144"/>
    </source>
</evidence>
<evidence type="ECO:0000256" key="2">
    <source>
        <dbReference type="ARBA" id="ARBA00009776"/>
    </source>
</evidence>
<dbReference type="OrthoDB" id="425602at2759"/>
<reference evidence="13 14" key="1">
    <citation type="journal article" date="2007" name="Proc. Natl. Acad. Sci. U.S.A.">
        <title>Dandruff-associated Malassezia genomes reveal convergent and divergent virulence traits shared with plant and human fungal pathogens.</title>
        <authorList>
            <person name="Xu J."/>
            <person name="Saunders C.W."/>
            <person name="Hu P."/>
            <person name="Grant R.A."/>
            <person name="Boekhout T."/>
            <person name="Kuramae E.E."/>
            <person name="Kronstad J.W."/>
            <person name="Deangelis Y.M."/>
            <person name="Reeder N.L."/>
            <person name="Johnstone K.R."/>
            <person name="Leland M."/>
            <person name="Fieno A.M."/>
            <person name="Begley W.M."/>
            <person name="Sun Y."/>
            <person name="Lacey M.P."/>
            <person name="Chaudhary T."/>
            <person name="Keough T."/>
            <person name="Chu L."/>
            <person name="Sears R."/>
            <person name="Yuan B."/>
            <person name="Dawson T.L.Jr."/>
        </authorList>
    </citation>
    <scope>NUCLEOTIDE SEQUENCE [LARGE SCALE GENOMIC DNA]</scope>
    <source>
        <strain evidence="14">ATCC MYA-4612 / CBS 7966</strain>
    </source>
</reference>
<dbReference type="GeneID" id="5854710"/>
<keyword evidence="8" id="KW-0418">Kinase</keyword>
<dbReference type="OMA" id="GEMANIF"/>
<evidence type="ECO:0000256" key="7">
    <source>
        <dbReference type="ARBA" id="ARBA00022741"/>
    </source>
</evidence>
<dbReference type="EMBL" id="AAYY01000008">
    <property type="protein sequence ID" value="EDP43194.1"/>
    <property type="molecule type" value="Genomic_DNA"/>
</dbReference>
<dbReference type="VEuPathDB" id="FungiDB:MGL_2203"/>
<dbReference type="EC" id="2.7.4.9" evidence="3"/>
<keyword evidence="5" id="KW-0808">Transferase</keyword>
<evidence type="ECO:0000256" key="1">
    <source>
        <dbReference type="ARBA" id="ARBA00004992"/>
    </source>
</evidence>
<keyword evidence="14" id="KW-1185">Reference proteome</keyword>
<dbReference type="AlphaFoldDB" id="A8Q2K3"/>
<comment type="catalytic activity">
    <reaction evidence="10">
        <text>a diacylglycerol + H2O = a monoacylglycerol + a fatty acid + H(+)</text>
        <dbReference type="Rhea" id="RHEA:32731"/>
        <dbReference type="ChEBI" id="CHEBI:15377"/>
        <dbReference type="ChEBI" id="CHEBI:15378"/>
        <dbReference type="ChEBI" id="CHEBI:17408"/>
        <dbReference type="ChEBI" id="CHEBI:18035"/>
        <dbReference type="ChEBI" id="CHEBI:28868"/>
    </reaction>
</comment>
<dbReference type="InterPro" id="IPR029058">
    <property type="entry name" value="AB_hydrolase_fold"/>
</dbReference>
<keyword evidence="6" id="KW-0545">Nucleotide biosynthesis</keyword>
<dbReference type="STRING" id="425265.A8Q2K3"/>
<evidence type="ECO:0000313" key="14">
    <source>
        <dbReference type="Proteomes" id="UP000008837"/>
    </source>
</evidence>
<evidence type="ECO:0000256" key="11">
    <source>
        <dbReference type="ARBA" id="ARBA00048461"/>
    </source>
</evidence>
<evidence type="ECO:0000313" key="13">
    <source>
        <dbReference type="EMBL" id="EDP43194.1"/>
    </source>
</evidence>
<keyword evidence="7" id="KW-0547">Nucleotide-binding</keyword>
<evidence type="ECO:0000256" key="3">
    <source>
        <dbReference type="ARBA" id="ARBA00012980"/>
    </source>
</evidence>
<feature type="domain" description="Thymidylate kinase-like" evidence="12">
    <location>
        <begin position="316"/>
        <end position="493"/>
    </location>
</feature>
<dbReference type="GO" id="GO:0005634">
    <property type="term" value="C:nucleus"/>
    <property type="evidence" value="ECO:0007669"/>
    <property type="project" value="TreeGrafter"/>
</dbReference>
<comment type="similarity">
    <text evidence="2">Belongs to the thymidylate kinase family.</text>
</comment>
<dbReference type="FunFam" id="3.40.50.300:FF:000679">
    <property type="entry name" value="Thymidylate kinase"/>
    <property type="match status" value="1"/>
</dbReference>
<comment type="pathway">
    <text evidence="1">Pyrimidine metabolism; dTTP biosynthesis.</text>
</comment>
<gene>
    <name evidence="13" type="ORF">MGL_2203</name>
</gene>
<name>A8Q2K3_MALGO</name>
<evidence type="ECO:0000256" key="6">
    <source>
        <dbReference type="ARBA" id="ARBA00022727"/>
    </source>
</evidence>
<dbReference type="GO" id="GO:0006227">
    <property type="term" value="P:dUDP biosynthetic process"/>
    <property type="evidence" value="ECO:0007669"/>
    <property type="project" value="TreeGrafter"/>
</dbReference>
<evidence type="ECO:0000256" key="10">
    <source>
        <dbReference type="ARBA" id="ARBA00047591"/>
    </source>
</evidence>
<dbReference type="GO" id="GO:0004798">
    <property type="term" value="F:dTMP kinase activity"/>
    <property type="evidence" value="ECO:0007669"/>
    <property type="project" value="UniProtKB-EC"/>
</dbReference>
<dbReference type="GO" id="GO:0006235">
    <property type="term" value="P:dTTP biosynthetic process"/>
    <property type="evidence" value="ECO:0007669"/>
    <property type="project" value="TreeGrafter"/>
</dbReference>
<dbReference type="InterPro" id="IPR018094">
    <property type="entry name" value="Thymidylate_kinase"/>
</dbReference>
<dbReference type="Gene3D" id="3.40.50.300">
    <property type="entry name" value="P-loop containing nucleotide triphosphate hydrolases"/>
    <property type="match status" value="1"/>
</dbReference>
<keyword evidence="9" id="KW-0067">ATP-binding</keyword>
<dbReference type="GO" id="GO:0005829">
    <property type="term" value="C:cytosol"/>
    <property type="evidence" value="ECO:0007669"/>
    <property type="project" value="TreeGrafter"/>
</dbReference>